<comment type="subcellular location">
    <subcellularLocation>
        <location evidence="1">Endoplasmic reticulum membrane</location>
        <topology evidence="1">Multi-pass membrane protein</topology>
    </subcellularLocation>
</comment>
<evidence type="ECO:0000256" key="4">
    <source>
        <dbReference type="ARBA" id="ARBA00022679"/>
    </source>
</evidence>
<comment type="caution">
    <text evidence="11">The sequence shown here is derived from an EMBL/GenBank/DDBJ whole genome shotgun (WGS) entry which is preliminary data.</text>
</comment>
<evidence type="ECO:0000256" key="7">
    <source>
        <dbReference type="ARBA" id="ARBA00022989"/>
    </source>
</evidence>
<dbReference type="CDD" id="cd07987">
    <property type="entry name" value="LPLAT_MGAT-like"/>
    <property type="match status" value="1"/>
</dbReference>
<organism evidence="11 12">
    <name type="scientific">Aromia moschata</name>
    <dbReference type="NCBI Taxonomy" id="1265417"/>
    <lineage>
        <taxon>Eukaryota</taxon>
        <taxon>Metazoa</taxon>
        <taxon>Ecdysozoa</taxon>
        <taxon>Arthropoda</taxon>
        <taxon>Hexapoda</taxon>
        <taxon>Insecta</taxon>
        <taxon>Pterygota</taxon>
        <taxon>Neoptera</taxon>
        <taxon>Endopterygota</taxon>
        <taxon>Coleoptera</taxon>
        <taxon>Polyphaga</taxon>
        <taxon>Cucujiformia</taxon>
        <taxon>Chrysomeloidea</taxon>
        <taxon>Cerambycidae</taxon>
        <taxon>Cerambycinae</taxon>
        <taxon>Callichromatini</taxon>
        <taxon>Aromia</taxon>
    </lineage>
</organism>
<dbReference type="Pfam" id="PF03982">
    <property type="entry name" value="DAGAT"/>
    <property type="match status" value="2"/>
</dbReference>
<evidence type="ECO:0000256" key="8">
    <source>
        <dbReference type="ARBA" id="ARBA00023098"/>
    </source>
</evidence>
<dbReference type="InterPro" id="IPR007130">
    <property type="entry name" value="DAGAT"/>
</dbReference>
<keyword evidence="5" id="KW-0812">Transmembrane</keyword>
<evidence type="ECO:0000256" key="3">
    <source>
        <dbReference type="ARBA" id="ARBA00022516"/>
    </source>
</evidence>
<accession>A0AAV8Y5N5</accession>
<proteinExistence type="inferred from homology"/>
<dbReference type="GO" id="GO:0005789">
    <property type="term" value="C:endoplasmic reticulum membrane"/>
    <property type="evidence" value="ECO:0007669"/>
    <property type="project" value="UniProtKB-SubCell"/>
</dbReference>
<keyword evidence="10" id="KW-0012">Acyltransferase</keyword>
<keyword evidence="4" id="KW-0808">Transferase</keyword>
<comment type="similarity">
    <text evidence="2">Belongs to the diacylglycerol acyltransferase family.</text>
</comment>
<keyword evidence="3" id="KW-0444">Lipid biosynthesis</keyword>
<evidence type="ECO:0000313" key="12">
    <source>
        <dbReference type="Proteomes" id="UP001162162"/>
    </source>
</evidence>
<evidence type="ECO:0008006" key="13">
    <source>
        <dbReference type="Google" id="ProtNLM"/>
    </source>
</evidence>
<name>A0AAV8Y5N5_9CUCU</name>
<keyword evidence="9" id="KW-0472">Membrane</keyword>
<evidence type="ECO:0000313" key="11">
    <source>
        <dbReference type="EMBL" id="KAJ8946392.1"/>
    </source>
</evidence>
<keyword evidence="12" id="KW-1185">Reference proteome</keyword>
<evidence type="ECO:0000256" key="1">
    <source>
        <dbReference type="ARBA" id="ARBA00004477"/>
    </source>
</evidence>
<dbReference type="Proteomes" id="UP001162162">
    <property type="component" value="Unassembled WGS sequence"/>
</dbReference>
<evidence type="ECO:0000256" key="5">
    <source>
        <dbReference type="ARBA" id="ARBA00022692"/>
    </source>
</evidence>
<protein>
    <recommendedName>
        <fullName evidence="13">Acyltransferase</fullName>
    </recommendedName>
</protein>
<evidence type="ECO:0000256" key="10">
    <source>
        <dbReference type="ARBA" id="ARBA00023315"/>
    </source>
</evidence>
<keyword evidence="8" id="KW-0443">Lipid metabolism</keyword>
<gene>
    <name evidence="11" type="ORF">NQ318_011798</name>
</gene>
<dbReference type="AlphaFoldDB" id="A0AAV8Y5N5"/>
<sequence length="268" mass="30538">MVDWTLSSLGVAGQETPERGGRRICWVRSWTWWRYVKEYFPLRLKKLPGVDLDSKRNYLFCGFPHGFLPSGGLNAFLSDHSEFGHLFPYHTPHMAVVKVQFNFLITRELFLSLGAIASTTKSIEYVLGRPGGGNVCGLMVGGAKEVYNSKPGTYRIILKNRRGFVRLALRTGAPMVPFFSFGETDLYDQVMAVLIGRGFFQRSFGIIPRDCPVTTVVGEPIDVPQTDEPTEEQIDKFHRKFVDKLTQLFEEQKFLYLEKPDDTELIIE</sequence>
<evidence type="ECO:0000256" key="2">
    <source>
        <dbReference type="ARBA" id="ARBA00005420"/>
    </source>
</evidence>
<dbReference type="EMBL" id="JAPWTK010000187">
    <property type="protein sequence ID" value="KAJ8946392.1"/>
    <property type="molecule type" value="Genomic_DNA"/>
</dbReference>
<keyword evidence="6" id="KW-0256">Endoplasmic reticulum</keyword>
<dbReference type="SUPFAM" id="SSF69593">
    <property type="entry name" value="Glycerol-3-phosphate (1)-acyltransferase"/>
    <property type="match status" value="1"/>
</dbReference>
<dbReference type="PANTHER" id="PTHR12317:SF79">
    <property type="entry name" value="ACYLTRANSFERASE"/>
    <property type="match status" value="1"/>
</dbReference>
<keyword evidence="7" id="KW-1133">Transmembrane helix</keyword>
<evidence type="ECO:0000256" key="6">
    <source>
        <dbReference type="ARBA" id="ARBA00022824"/>
    </source>
</evidence>
<dbReference type="PANTHER" id="PTHR12317">
    <property type="entry name" value="DIACYLGLYCEROL O-ACYLTRANSFERASE"/>
    <property type="match status" value="1"/>
</dbReference>
<reference evidence="11" key="1">
    <citation type="journal article" date="2023" name="Insect Mol. Biol.">
        <title>Genome sequencing provides insights into the evolution of gene families encoding plant cell wall-degrading enzymes in longhorned beetles.</title>
        <authorList>
            <person name="Shin N.R."/>
            <person name="Okamura Y."/>
            <person name="Kirsch R."/>
            <person name="Pauchet Y."/>
        </authorList>
    </citation>
    <scope>NUCLEOTIDE SEQUENCE</scope>
    <source>
        <strain evidence="11">AMC_N1</strain>
    </source>
</reference>
<dbReference type="GO" id="GO:0004144">
    <property type="term" value="F:diacylglycerol O-acyltransferase activity"/>
    <property type="evidence" value="ECO:0007669"/>
    <property type="project" value="TreeGrafter"/>
</dbReference>
<evidence type="ECO:0000256" key="9">
    <source>
        <dbReference type="ARBA" id="ARBA00023136"/>
    </source>
</evidence>
<dbReference type="GO" id="GO:0019432">
    <property type="term" value="P:triglyceride biosynthetic process"/>
    <property type="evidence" value="ECO:0007669"/>
    <property type="project" value="TreeGrafter"/>
</dbReference>